<name>A0ABT0B778_9SPHN</name>
<evidence type="ECO:0000313" key="1">
    <source>
        <dbReference type="EMBL" id="MCJ2180896.1"/>
    </source>
</evidence>
<sequence length="89" mass="10123">MSTENKEVLWRPLMQRSLPFAAAPIRAGTQSRFANSGNSPGRDWCSSIHTLRDKSRLEMAEYRAIPAMAASQSDLTCRRISHQIQVNRY</sequence>
<dbReference type="RefSeq" id="WP_243996343.1">
    <property type="nucleotide sequence ID" value="NZ_JALHLE010000045.1"/>
</dbReference>
<gene>
    <name evidence="1" type="ORF">MTR64_20180</name>
</gene>
<dbReference type="EMBL" id="JALHLE010000045">
    <property type="protein sequence ID" value="MCJ2180896.1"/>
    <property type="molecule type" value="Genomic_DNA"/>
</dbReference>
<proteinExistence type="predicted"/>
<keyword evidence="2" id="KW-1185">Reference proteome</keyword>
<protein>
    <submittedName>
        <fullName evidence="1">Uncharacterized protein</fullName>
    </submittedName>
</protein>
<evidence type="ECO:0000313" key="2">
    <source>
        <dbReference type="Proteomes" id="UP001162880"/>
    </source>
</evidence>
<comment type="caution">
    <text evidence="1">The sequence shown here is derived from an EMBL/GenBank/DDBJ whole genome shotgun (WGS) entry which is preliminary data.</text>
</comment>
<dbReference type="Proteomes" id="UP001162880">
    <property type="component" value="Unassembled WGS sequence"/>
</dbReference>
<accession>A0ABT0B778</accession>
<reference evidence="1" key="1">
    <citation type="submission" date="2022-03" db="EMBL/GenBank/DDBJ databases">
        <title>Identification of a novel bacterium isolated from mangrove sediments.</title>
        <authorList>
            <person name="Pan X."/>
        </authorList>
    </citation>
    <scope>NUCLEOTIDE SEQUENCE</scope>
    <source>
        <strain evidence="1">B2580</strain>
    </source>
</reference>
<organism evidence="1 2">
    <name type="scientific">Novosphingobium album</name>
    <name type="common">ex Hu et al. 2023</name>
    <dbReference type="NCBI Taxonomy" id="2930093"/>
    <lineage>
        <taxon>Bacteria</taxon>
        <taxon>Pseudomonadati</taxon>
        <taxon>Pseudomonadota</taxon>
        <taxon>Alphaproteobacteria</taxon>
        <taxon>Sphingomonadales</taxon>
        <taxon>Sphingomonadaceae</taxon>
        <taxon>Novosphingobium</taxon>
    </lineage>
</organism>